<sequence>MFKILKKETLANGITKMVIDAPLIAKKAQSGQFLVLRTHEKGERFPLTIADFDREAGTVTIIFAQVGKSTQQLGELPEGGNILDVVGPLGVASHFDPSIKKAAVIGGGLGCAIALPQAKHLKQMGVSVDMIAGFKTKDIIILEKEMTEASDNLIITTDDGSFGMHGFVTDALKKQIESGVKYDIVVAIGPIPMMKFVSLLTKEYGIKTIVSMNPVMIDGTGMCGGCRLTVGGKTKFACIDGPDFDGHEVDFDAAMRRLSMYDGMKEREADCRLIQMADNAEDK</sequence>
<feature type="binding site" evidence="1">
    <location>
        <position position="226"/>
    </location>
    <ligand>
        <name>[2Fe-2S] cluster</name>
        <dbReference type="ChEBI" id="CHEBI:190135"/>
    </ligand>
</feature>
<dbReference type="GO" id="GO:0046872">
    <property type="term" value="F:metal ion binding"/>
    <property type="evidence" value="ECO:0007669"/>
    <property type="project" value="UniProtKB-KW"/>
</dbReference>
<feature type="domain" description="FAD-binding FR-type" evidence="2">
    <location>
        <begin position="1"/>
        <end position="95"/>
    </location>
</feature>
<dbReference type="NCBIfam" id="NF004862">
    <property type="entry name" value="PRK06222.1"/>
    <property type="match status" value="1"/>
</dbReference>
<organism evidence="3">
    <name type="scientific">Christensenella massiliensis</name>
    <dbReference type="NCBI Taxonomy" id="1805714"/>
    <lineage>
        <taxon>Bacteria</taxon>
        <taxon>Bacillati</taxon>
        <taxon>Bacillota</taxon>
        <taxon>Clostridia</taxon>
        <taxon>Christensenellales</taxon>
        <taxon>Christensenellaceae</taxon>
        <taxon>Christensenella</taxon>
    </lineage>
</organism>
<dbReference type="PANTHER" id="PTHR43513:SF3">
    <property type="entry name" value="DIHYDROOROTATE DEHYDROGENASE B (NAD(+)), ELECTRON TRANSFER SUBUNIT-RELATED"/>
    <property type="match status" value="1"/>
</dbReference>
<keyword evidence="1" id="KW-0408">Iron</keyword>
<keyword evidence="1" id="KW-0411">Iron-sulfur</keyword>
<keyword evidence="1" id="KW-0479">Metal-binding</keyword>
<proteinExistence type="predicted"/>
<evidence type="ECO:0000256" key="1">
    <source>
        <dbReference type="PIRSR" id="PIRSR006816-2"/>
    </source>
</evidence>
<dbReference type="PANTHER" id="PTHR43513">
    <property type="entry name" value="DIHYDROOROTATE DEHYDROGENASE B (NAD(+)), ELECTRON TRANSFER SUBUNIT"/>
    <property type="match status" value="1"/>
</dbReference>
<feature type="binding site" evidence="1">
    <location>
        <position position="238"/>
    </location>
    <ligand>
        <name>[2Fe-2S] cluster</name>
        <dbReference type="ChEBI" id="CHEBI:190135"/>
    </ligand>
</feature>
<dbReference type="Pfam" id="PF10418">
    <property type="entry name" value="DHODB_Fe-S_bind"/>
    <property type="match status" value="1"/>
</dbReference>
<dbReference type="RefSeq" id="WP_079546801.1">
    <property type="nucleotide sequence ID" value="NZ_CP117826.1"/>
</dbReference>
<gene>
    <name evidence="3" type="ORF">PUP29_05305</name>
</gene>
<dbReference type="SUPFAM" id="SSF63380">
    <property type="entry name" value="Riboflavin synthase domain-like"/>
    <property type="match status" value="1"/>
</dbReference>
<dbReference type="InterPro" id="IPR017938">
    <property type="entry name" value="Riboflavin_synthase-like_b-brl"/>
</dbReference>
<dbReference type="PROSITE" id="PS51384">
    <property type="entry name" value="FAD_FR"/>
    <property type="match status" value="1"/>
</dbReference>
<dbReference type="Gene3D" id="2.40.30.10">
    <property type="entry name" value="Translation factors"/>
    <property type="match status" value="1"/>
</dbReference>
<dbReference type="InterPro" id="IPR012165">
    <property type="entry name" value="Cyt_c3_hydrogenase_gsu"/>
</dbReference>
<dbReference type="AlphaFoldDB" id="A0AAU8ABL9"/>
<reference evidence="3" key="1">
    <citation type="submission" date="2023-02" db="EMBL/GenBank/DDBJ databases">
        <title>Gut commensal Christensenella minuta modulates host metabolism via a new class of secondary bile acids.</title>
        <authorList>
            <person name="Liu C."/>
        </authorList>
    </citation>
    <scope>NUCLEOTIDE SEQUENCE</scope>
    <source>
        <strain evidence="3">CA70</strain>
    </source>
</reference>
<protein>
    <submittedName>
        <fullName evidence="3">Sulfide/dihydroorotate dehydrogenase-like FAD/NAD-binding protein</fullName>
    </submittedName>
</protein>
<dbReference type="InterPro" id="IPR050353">
    <property type="entry name" value="PyrK_electron_transfer"/>
</dbReference>
<dbReference type="InterPro" id="IPR039261">
    <property type="entry name" value="FNR_nucleotide-bd"/>
</dbReference>
<dbReference type="SUPFAM" id="SSF52343">
    <property type="entry name" value="Ferredoxin reductase-like, C-terminal NADP-linked domain"/>
    <property type="match status" value="1"/>
</dbReference>
<dbReference type="GO" id="GO:0006221">
    <property type="term" value="P:pyrimidine nucleotide biosynthetic process"/>
    <property type="evidence" value="ECO:0007669"/>
    <property type="project" value="InterPro"/>
</dbReference>
<evidence type="ECO:0000313" key="3">
    <source>
        <dbReference type="EMBL" id="XCC63332.1"/>
    </source>
</evidence>
<dbReference type="InterPro" id="IPR017927">
    <property type="entry name" value="FAD-bd_FR_type"/>
</dbReference>
<dbReference type="GO" id="GO:0016491">
    <property type="term" value="F:oxidoreductase activity"/>
    <property type="evidence" value="ECO:0007669"/>
    <property type="project" value="InterPro"/>
</dbReference>
<dbReference type="PIRSF" id="PIRSF006816">
    <property type="entry name" value="Cyc3_hyd_g"/>
    <property type="match status" value="1"/>
</dbReference>
<dbReference type="EMBL" id="CP117826">
    <property type="protein sequence ID" value="XCC63332.1"/>
    <property type="molecule type" value="Genomic_DNA"/>
</dbReference>
<feature type="binding site" evidence="1">
    <location>
        <position position="223"/>
    </location>
    <ligand>
        <name>[2Fe-2S] cluster</name>
        <dbReference type="ChEBI" id="CHEBI:190135"/>
    </ligand>
</feature>
<evidence type="ECO:0000259" key="2">
    <source>
        <dbReference type="PROSITE" id="PS51384"/>
    </source>
</evidence>
<dbReference type="Gene3D" id="3.40.50.80">
    <property type="entry name" value="Nucleotide-binding domain of ferredoxin-NADP reductase (FNR) module"/>
    <property type="match status" value="1"/>
</dbReference>
<dbReference type="GO" id="GO:0051537">
    <property type="term" value="F:2 iron, 2 sulfur cluster binding"/>
    <property type="evidence" value="ECO:0007669"/>
    <property type="project" value="UniProtKB-KW"/>
</dbReference>
<name>A0AAU8ABL9_9FIRM</name>
<keyword evidence="1" id="KW-0001">2Fe-2S</keyword>
<dbReference type="CDD" id="cd06219">
    <property type="entry name" value="DHOD_e_trans_like1"/>
    <property type="match status" value="1"/>
</dbReference>
<dbReference type="InterPro" id="IPR019480">
    <property type="entry name" value="Dihydroorotate_DH_Fe-S-bd"/>
</dbReference>
<comment type="cofactor">
    <cofactor evidence="1">
        <name>[2Fe-2S] cluster</name>
        <dbReference type="ChEBI" id="CHEBI:190135"/>
    </cofactor>
    <text evidence="1">Binds 1 [2Fe-2S] cluster per subunit.</text>
</comment>
<accession>A0AAU8ABL9</accession>
<dbReference type="GO" id="GO:0050660">
    <property type="term" value="F:flavin adenine dinucleotide binding"/>
    <property type="evidence" value="ECO:0007669"/>
    <property type="project" value="InterPro"/>
</dbReference>